<dbReference type="InterPro" id="IPR029058">
    <property type="entry name" value="AB_hydrolase_fold"/>
</dbReference>
<name>A0ABR3WBQ0_9PEZI</name>
<sequence>MMTASHVVGPREGHAHTHTVILLHGRDSTSVEFASELFESEASEPKESPRTLPDLFPTIRWVFLTAPVLRSARFDTDMSQWFDMWSTEDPDERPEIQLPGLRASVTAVLNAVREEERLVDRGRIFVGGISQGFAVAVAAFFAGEGDLSGLGGMVGLCSWMPLFRTLSDMVGAENGREQLGILGKLCRGTSSGRASTPEPRIPSALPVFLGHSIDDNVISVRYGRTLRDTLRRFPDELDVAWHEYEDGGHWLNEPQGVDDIVEFLKKHV</sequence>
<dbReference type="EMBL" id="JAWRVE010000108">
    <property type="protein sequence ID" value="KAL1858091.1"/>
    <property type="molecule type" value="Genomic_DNA"/>
</dbReference>
<dbReference type="InterPro" id="IPR003140">
    <property type="entry name" value="PLipase/COase/thioEstase"/>
</dbReference>
<dbReference type="SUPFAM" id="SSF53474">
    <property type="entry name" value="alpha/beta-Hydrolases"/>
    <property type="match status" value="1"/>
</dbReference>
<evidence type="ECO:0000313" key="3">
    <source>
        <dbReference type="EMBL" id="KAL1858091.1"/>
    </source>
</evidence>
<gene>
    <name evidence="3" type="ORF">Daus18300_010092</name>
</gene>
<dbReference type="Gene3D" id="3.40.50.1820">
    <property type="entry name" value="alpha/beta hydrolase"/>
    <property type="match status" value="1"/>
</dbReference>
<evidence type="ECO:0000259" key="2">
    <source>
        <dbReference type="Pfam" id="PF02230"/>
    </source>
</evidence>
<dbReference type="Pfam" id="PF02230">
    <property type="entry name" value="Abhydrolase_2"/>
    <property type="match status" value="1"/>
</dbReference>
<dbReference type="PANTHER" id="PTHR10655">
    <property type="entry name" value="LYSOPHOSPHOLIPASE-RELATED"/>
    <property type="match status" value="1"/>
</dbReference>
<reference evidence="3 4" key="1">
    <citation type="journal article" date="2024" name="IMA Fungus">
        <title>IMA Genome - F19 : A genome assembly and annotation guide to empower mycologists, including annotated draft genome sequences of Ceratocystis pirilliformis, Diaporthe australafricana, Fusarium ophioides, Paecilomyces lecythidis, and Sporothrix stenoceras.</title>
        <authorList>
            <person name="Aylward J."/>
            <person name="Wilson A.M."/>
            <person name="Visagie C.M."/>
            <person name="Spraker J."/>
            <person name="Barnes I."/>
            <person name="Buitendag C."/>
            <person name="Ceriani C."/>
            <person name="Del Mar Angel L."/>
            <person name="du Plessis D."/>
            <person name="Fuchs T."/>
            <person name="Gasser K."/>
            <person name="Kramer D."/>
            <person name="Li W."/>
            <person name="Munsamy K."/>
            <person name="Piso A."/>
            <person name="Price J.L."/>
            <person name="Sonnekus B."/>
            <person name="Thomas C."/>
            <person name="van der Nest A."/>
            <person name="van Dijk A."/>
            <person name="van Heerden A."/>
            <person name="van Vuuren N."/>
            <person name="Yilmaz N."/>
            <person name="Duong T.A."/>
            <person name="van der Merwe N.A."/>
            <person name="Wingfield M.J."/>
            <person name="Wingfield B.D."/>
        </authorList>
    </citation>
    <scope>NUCLEOTIDE SEQUENCE [LARGE SCALE GENOMIC DNA]</scope>
    <source>
        <strain evidence="3 4">CMW 18300</strain>
    </source>
</reference>
<organism evidence="3 4">
    <name type="scientific">Diaporthe australafricana</name>
    <dbReference type="NCBI Taxonomy" id="127596"/>
    <lineage>
        <taxon>Eukaryota</taxon>
        <taxon>Fungi</taxon>
        <taxon>Dikarya</taxon>
        <taxon>Ascomycota</taxon>
        <taxon>Pezizomycotina</taxon>
        <taxon>Sordariomycetes</taxon>
        <taxon>Sordariomycetidae</taxon>
        <taxon>Diaporthales</taxon>
        <taxon>Diaporthaceae</taxon>
        <taxon>Diaporthe</taxon>
    </lineage>
</organism>
<dbReference type="InterPro" id="IPR050565">
    <property type="entry name" value="LYPA1-2/EST-like"/>
</dbReference>
<dbReference type="PANTHER" id="PTHR10655:SF63">
    <property type="entry name" value="PHOSPHOLIPASE_CARBOXYLESTERASE_THIOESTERASE DOMAIN-CONTAINING PROTEIN"/>
    <property type="match status" value="1"/>
</dbReference>
<accession>A0ABR3WBQ0</accession>
<keyword evidence="4" id="KW-1185">Reference proteome</keyword>
<evidence type="ECO:0000313" key="4">
    <source>
        <dbReference type="Proteomes" id="UP001583177"/>
    </source>
</evidence>
<dbReference type="Proteomes" id="UP001583177">
    <property type="component" value="Unassembled WGS sequence"/>
</dbReference>
<evidence type="ECO:0000256" key="1">
    <source>
        <dbReference type="ARBA" id="ARBA00006499"/>
    </source>
</evidence>
<proteinExistence type="inferred from homology"/>
<feature type="domain" description="Phospholipase/carboxylesterase/thioesterase" evidence="2">
    <location>
        <begin position="14"/>
        <end position="167"/>
    </location>
</feature>
<comment type="caution">
    <text evidence="3">The sequence shown here is derived from an EMBL/GenBank/DDBJ whole genome shotgun (WGS) entry which is preliminary data.</text>
</comment>
<protein>
    <recommendedName>
        <fullName evidence="2">Phospholipase/carboxylesterase/thioesterase domain-containing protein</fullName>
    </recommendedName>
</protein>
<comment type="similarity">
    <text evidence="1">Belongs to the AB hydrolase superfamily. AB hydrolase 2 family.</text>
</comment>